<dbReference type="PANTHER" id="PTHR12357:SF89">
    <property type="entry name" value="YTH DOMAIN-CONTAINING FAMILY PROTEIN"/>
    <property type="match status" value="1"/>
</dbReference>
<evidence type="ECO:0000313" key="4">
    <source>
        <dbReference type="Proteomes" id="UP001310594"/>
    </source>
</evidence>
<dbReference type="Pfam" id="PF04146">
    <property type="entry name" value="YTH"/>
    <property type="match status" value="1"/>
</dbReference>
<comment type="caution">
    <text evidence="3">The sequence shown here is derived from an EMBL/GenBank/DDBJ whole genome shotgun (WGS) entry which is preliminary data.</text>
</comment>
<dbReference type="GO" id="GO:0003729">
    <property type="term" value="F:mRNA binding"/>
    <property type="evidence" value="ECO:0007669"/>
    <property type="project" value="TreeGrafter"/>
</dbReference>
<dbReference type="CDD" id="cd21134">
    <property type="entry name" value="YTH"/>
    <property type="match status" value="1"/>
</dbReference>
<sequence length="838" mass="91324">MADDNSSDASYYSEHYTDTHPELIGAPTPIYYQAHNPNGFKRFSMSGDTKFEEAFPGAYETVCTFNAELFAVPYGTRVVNIKTEFPENVHHAIQQRIWTTLKAISERIMKVWESRRDPKEKVFFLFSINGQKQFCGLAELSGPWDPEALVEGWTDPSGGFEGTFPLTWHYVKNVPYARFDGLTHGDKKQPIANMWSGQTISPSEPLGREVVRIYVESCHVANILAWPSGRGEKPGYARLTNGNPQQTQNARAVRGGHADHGGRGGRATNSNWRTKENVGPPAGRIIGEVKDKDSPSITRDMAELTINSAPLPQTDGTFDPIAGPPPRIGQVVSYVVNDNGSLTPLNGNFPVIANPATANPVTHMPGREYFQNSAQDTRSMDDLRGNTRGGPSFGRGNGRAKGKGRTTPVVNYITQHYYGNQQDSQAGLGIHGSQYNLDHTDSAATIKSQRQGGLSTTSSLQHAVSAAVFKPKSAANRSLTQSAVTNNATKYAQQGHQLNNAPSNTSFASQMHDFPPLHAVQSNKSSGPQVQNMASYASFSSNMPTTNPTSYAGMATHGGRDAVPRFSQPYVKQADQRSQDSYPSHFRECDSMAGYVARPVQNNYQQPMGMQYGPQSFRANQPGPFIRNLGEQTPTHLPKHADLQQKTENWVDQNPSKGGFGALAIDAMAVPIAKRATFYHLMADKVEVEKKLGGMSMDDTADYYRTLAKKAEVENMISRLMLGKDEYVEGYTSIAGRGSSEIGSSAASSFKVRAEDGRTLPSVSEAGRPKSGRRAGHNKQSSWDARTKQMAEDVLVSPPGSVRAEHHSSDDSMAVVSDGTDVTNPFSDGEGNGGIRLE</sequence>
<feature type="region of interest" description="Disordered" evidence="1">
    <location>
        <begin position="239"/>
        <end position="283"/>
    </location>
</feature>
<dbReference type="InterPro" id="IPR045168">
    <property type="entry name" value="YTH_prot"/>
</dbReference>
<feature type="compositionally biased region" description="Gly residues" evidence="1">
    <location>
        <begin position="387"/>
        <end position="397"/>
    </location>
</feature>
<feature type="compositionally biased region" description="Polar residues" evidence="1">
    <location>
        <begin position="240"/>
        <end position="249"/>
    </location>
</feature>
<feature type="region of interest" description="Disordered" evidence="1">
    <location>
        <begin position="382"/>
        <end position="405"/>
    </location>
</feature>
<dbReference type="Proteomes" id="UP001310594">
    <property type="component" value="Unassembled WGS sequence"/>
</dbReference>
<proteinExistence type="predicted"/>
<dbReference type="GO" id="GO:0061157">
    <property type="term" value="P:mRNA destabilization"/>
    <property type="evidence" value="ECO:0007669"/>
    <property type="project" value="TreeGrafter"/>
</dbReference>
<reference evidence="3" key="1">
    <citation type="submission" date="2023-08" db="EMBL/GenBank/DDBJ databases">
        <title>Black Yeasts Isolated from many extreme environments.</title>
        <authorList>
            <person name="Coleine C."/>
            <person name="Stajich J.E."/>
            <person name="Selbmann L."/>
        </authorList>
    </citation>
    <scope>NUCLEOTIDE SEQUENCE</scope>
    <source>
        <strain evidence="3">CCFEE 5810</strain>
    </source>
</reference>
<protein>
    <recommendedName>
        <fullName evidence="2">YTH domain-containing protein</fullName>
    </recommendedName>
</protein>
<evidence type="ECO:0000313" key="3">
    <source>
        <dbReference type="EMBL" id="KAK5706117.1"/>
    </source>
</evidence>
<name>A0AAN7WQ57_9PEZI</name>
<feature type="domain" description="YTH" evidence="2">
    <location>
        <begin position="76"/>
        <end position="212"/>
    </location>
</feature>
<dbReference type="InterPro" id="IPR007275">
    <property type="entry name" value="YTH_domain"/>
</dbReference>
<dbReference type="AlphaFoldDB" id="A0AAN7WQ57"/>
<dbReference type="PANTHER" id="PTHR12357">
    <property type="entry name" value="YTH YT521-B HOMOLOGY DOMAIN-CONTAINING"/>
    <property type="match status" value="1"/>
</dbReference>
<gene>
    <name evidence="3" type="ORF">LTR97_001103</name>
</gene>
<accession>A0AAN7WQ57</accession>
<evidence type="ECO:0000259" key="2">
    <source>
        <dbReference type="PROSITE" id="PS50882"/>
    </source>
</evidence>
<feature type="region of interest" description="Disordered" evidence="1">
    <location>
        <begin position="751"/>
        <end position="838"/>
    </location>
</feature>
<dbReference type="Gene3D" id="3.10.590.10">
    <property type="entry name" value="ph1033 like domains"/>
    <property type="match status" value="1"/>
</dbReference>
<evidence type="ECO:0000256" key="1">
    <source>
        <dbReference type="SAM" id="MobiDB-lite"/>
    </source>
</evidence>
<dbReference type="EMBL" id="JAVRQU010000002">
    <property type="protein sequence ID" value="KAK5706117.1"/>
    <property type="molecule type" value="Genomic_DNA"/>
</dbReference>
<organism evidence="3 4">
    <name type="scientific">Elasticomyces elasticus</name>
    <dbReference type="NCBI Taxonomy" id="574655"/>
    <lineage>
        <taxon>Eukaryota</taxon>
        <taxon>Fungi</taxon>
        <taxon>Dikarya</taxon>
        <taxon>Ascomycota</taxon>
        <taxon>Pezizomycotina</taxon>
        <taxon>Dothideomycetes</taxon>
        <taxon>Dothideomycetidae</taxon>
        <taxon>Mycosphaerellales</taxon>
        <taxon>Teratosphaeriaceae</taxon>
        <taxon>Elasticomyces</taxon>
    </lineage>
</organism>
<dbReference type="PROSITE" id="PS50882">
    <property type="entry name" value="YTH"/>
    <property type="match status" value="1"/>
</dbReference>
<dbReference type="GO" id="GO:0005737">
    <property type="term" value="C:cytoplasm"/>
    <property type="evidence" value="ECO:0007669"/>
    <property type="project" value="TreeGrafter"/>
</dbReference>